<dbReference type="AlphaFoldDB" id="A0AAT9P6J0"/>
<organism evidence="2">
    <name type="scientific">Macrococcus psychrotolerans</name>
    <dbReference type="NCBI Taxonomy" id="3039389"/>
    <lineage>
        <taxon>Bacteria</taxon>
        <taxon>Bacillati</taxon>
        <taxon>Bacillota</taxon>
        <taxon>Bacilli</taxon>
        <taxon>Bacillales</taxon>
        <taxon>Staphylococcaceae</taxon>
        <taxon>Macrococcus</taxon>
    </lineage>
</organism>
<reference evidence="2" key="1">
    <citation type="submission" date="2021-07" db="EMBL/GenBank/DDBJ databases">
        <title>Prevalence and characterization of methicillin-resistant Macrococcus spp. in food producing animals and meat in Switzerland in 2019.</title>
        <authorList>
            <person name="Keller J.E."/>
            <person name="Schwendener S."/>
            <person name="Neuenschwander J."/>
            <person name="Overesch G."/>
            <person name="Perreten V."/>
        </authorList>
    </citation>
    <scope>NUCLEOTIDE SEQUENCE</scope>
    <source>
        <strain evidence="2">19Msa1099</strain>
    </source>
</reference>
<name>A0AAT9P6J0_9STAP</name>
<feature type="transmembrane region" description="Helical" evidence="1">
    <location>
        <begin position="12"/>
        <end position="29"/>
    </location>
</feature>
<keyword evidence="1" id="KW-0472">Membrane</keyword>
<keyword evidence="1" id="KW-1133">Transmembrane helix</keyword>
<evidence type="ECO:0000313" key="2">
    <source>
        <dbReference type="EMBL" id="QYA32597.1"/>
    </source>
</evidence>
<feature type="transmembrane region" description="Helical" evidence="1">
    <location>
        <begin position="35"/>
        <end position="53"/>
    </location>
</feature>
<dbReference type="EMBL" id="CP079955">
    <property type="protein sequence ID" value="QYA32597.1"/>
    <property type="molecule type" value="Genomic_DNA"/>
</dbReference>
<accession>A0AAT9P6J0</accession>
<sequence length="251" mass="29312">MLGRQFKKAMMIYLSISVLMFIVTIYLYLNEEMMQSISTGIFTILFMGLGLLYHRKYRHTHAKDETHQTDDIYHYQHFVINAEVSLTKQLLIYSVDGKFLGRLIALNKVSNAIFTIFISNQLAPGKYALVDASNNRLCTVKVKGCFQQTMTIRDEGNEIATIHQRLFQSAMRYVYEIKYKDTQDIIKTEALTNDLQHNDLFKISETQVPLEHSQRFQNLTMNTYEIFHRLDTDKGKIGLAMMCMHKINSRR</sequence>
<keyword evidence="1" id="KW-0812">Transmembrane</keyword>
<protein>
    <submittedName>
        <fullName evidence="2">Uncharacterized protein</fullName>
    </submittedName>
</protein>
<proteinExistence type="predicted"/>
<evidence type="ECO:0000256" key="1">
    <source>
        <dbReference type="SAM" id="Phobius"/>
    </source>
</evidence>
<gene>
    <name evidence="2" type="ORF">KYI10_09665</name>
</gene>